<sequence>MAGKFEPKTPVDLAPPKDDPISTEFLSKCNGKPPLVPRDENSGGLCYVAIKGRVFDVSRNKMYAPGGSYHVFAGHDASRALGMTSTKAEDVVPDWSPLTDKEKSVLEDWFMFFSKRYNIVGMVEGATNQ</sequence>
<evidence type="ECO:0000313" key="4">
    <source>
        <dbReference type="Proteomes" id="UP000016922"/>
    </source>
</evidence>
<keyword evidence="4" id="KW-1185">Reference proteome</keyword>
<proteinExistence type="inferred from homology"/>
<dbReference type="OMA" id="PGGSYCM"/>
<gene>
    <name evidence="3" type="ORF">GLAREA_04362</name>
</gene>
<dbReference type="RefSeq" id="XP_008084930.1">
    <property type="nucleotide sequence ID" value="XM_008086739.1"/>
</dbReference>
<dbReference type="AlphaFoldDB" id="S3D681"/>
<dbReference type="InterPro" id="IPR001199">
    <property type="entry name" value="Cyt_B5-like_heme/steroid-bd"/>
</dbReference>
<dbReference type="KEGG" id="glz:GLAREA_04362"/>
<comment type="similarity">
    <text evidence="1">Belongs to the cytochrome b5 family. MAPR subfamily.</text>
</comment>
<accession>S3D681</accession>
<dbReference type="FunFam" id="3.10.120.10:FF:000003">
    <property type="entry name" value="membrane-associated progesterone receptor component 1"/>
    <property type="match status" value="1"/>
</dbReference>
<evidence type="ECO:0000259" key="2">
    <source>
        <dbReference type="SMART" id="SM01117"/>
    </source>
</evidence>
<dbReference type="GO" id="GO:0020037">
    <property type="term" value="F:heme binding"/>
    <property type="evidence" value="ECO:0007669"/>
    <property type="project" value="UniProtKB-ARBA"/>
</dbReference>
<dbReference type="Gene3D" id="3.10.120.10">
    <property type="entry name" value="Cytochrome b5-like heme/steroid binding domain"/>
    <property type="match status" value="1"/>
</dbReference>
<evidence type="ECO:0000256" key="1">
    <source>
        <dbReference type="ARBA" id="ARBA00038357"/>
    </source>
</evidence>
<reference evidence="3 4" key="1">
    <citation type="journal article" date="2013" name="BMC Genomics">
        <title>Genomics-driven discovery of the pneumocandin biosynthetic gene cluster in the fungus Glarea lozoyensis.</title>
        <authorList>
            <person name="Chen L."/>
            <person name="Yue Q."/>
            <person name="Zhang X."/>
            <person name="Xiang M."/>
            <person name="Wang C."/>
            <person name="Li S."/>
            <person name="Che Y."/>
            <person name="Ortiz-Lopez F.J."/>
            <person name="Bills G.F."/>
            <person name="Liu X."/>
            <person name="An Z."/>
        </authorList>
    </citation>
    <scope>NUCLEOTIDE SEQUENCE [LARGE SCALE GENOMIC DNA]</scope>
    <source>
        <strain evidence="4">ATCC 20868 / MF5171</strain>
    </source>
</reference>
<dbReference type="Proteomes" id="UP000016922">
    <property type="component" value="Unassembled WGS sequence"/>
</dbReference>
<feature type="domain" description="Cytochrome b5 heme-binding" evidence="2">
    <location>
        <begin position="36"/>
        <end position="124"/>
    </location>
</feature>
<dbReference type="GO" id="GO:0016020">
    <property type="term" value="C:membrane"/>
    <property type="evidence" value="ECO:0007669"/>
    <property type="project" value="TreeGrafter"/>
</dbReference>
<dbReference type="EMBL" id="KE145369">
    <property type="protein sequence ID" value="EPE27571.1"/>
    <property type="molecule type" value="Genomic_DNA"/>
</dbReference>
<dbReference type="PANTHER" id="PTHR10281">
    <property type="entry name" value="MEMBRANE-ASSOCIATED PROGESTERONE RECEPTOR COMPONENT-RELATED"/>
    <property type="match status" value="1"/>
</dbReference>
<organism evidence="3 4">
    <name type="scientific">Glarea lozoyensis (strain ATCC 20868 / MF5171)</name>
    <dbReference type="NCBI Taxonomy" id="1116229"/>
    <lineage>
        <taxon>Eukaryota</taxon>
        <taxon>Fungi</taxon>
        <taxon>Dikarya</taxon>
        <taxon>Ascomycota</taxon>
        <taxon>Pezizomycotina</taxon>
        <taxon>Leotiomycetes</taxon>
        <taxon>Helotiales</taxon>
        <taxon>Helotiaceae</taxon>
        <taxon>Glarea</taxon>
    </lineage>
</organism>
<dbReference type="InterPro" id="IPR050577">
    <property type="entry name" value="MAPR/NEUFC/NENF-like"/>
</dbReference>
<dbReference type="eggNOG" id="KOG1110">
    <property type="taxonomic scope" value="Eukaryota"/>
</dbReference>
<dbReference type="HOGENOM" id="CLU_042860_3_2_1"/>
<protein>
    <submittedName>
        <fullName evidence="3">Cytochrome b5-like heme/steroid binding protein</fullName>
    </submittedName>
</protein>
<dbReference type="SUPFAM" id="SSF55856">
    <property type="entry name" value="Cytochrome b5-like heme/steroid binding domain"/>
    <property type="match status" value="1"/>
</dbReference>
<dbReference type="GeneID" id="19463417"/>
<dbReference type="InterPro" id="IPR036400">
    <property type="entry name" value="Cyt_B5-like_heme/steroid_sf"/>
</dbReference>
<dbReference type="STRING" id="1116229.S3D681"/>
<dbReference type="SMART" id="SM01117">
    <property type="entry name" value="Cyt-b5"/>
    <property type="match status" value="1"/>
</dbReference>
<name>S3D681_GLAL2</name>
<evidence type="ECO:0000313" key="3">
    <source>
        <dbReference type="EMBL" id="EPE27571.1"/>
    </source>
</evidence>
<dbReference type="Pfam" id="PF00173">
    <property type="entry name" value="Cyt-b5"/>
    <property type="match status" value="1"/>
</dbReference>
<dbReference type="GO" id="GO:0005783">
    <property type="term" value="C:endoplasmic reticulum"/>
    <property type="evidence" value="ECO:0007669"/>
    <property type="project" value="TreeGrafter"/>
</dbReference>
<dbReference type="PANTHER" id="PTHR10281:SF115">
    <property type="entry name" value="BINDING PROTEIN, PUTATIVE (AFU_ORTHOLOGUE AFUA_4G06240)-RELATED"/>
    <property type="match status" value="1"/>
</dbReference>
<dbReference type="OrthoDB" id="899at2759"/>